<sequence length="97" mass="10726">MSFDASSDDLARRGRAHTRLRELLDSRGPTALHQHEREQLVDAADALLFNEPDALERRDCALDLLDDLVEFGRWEPSAANAVAQALRATGAVTGSRR</sequence>
<accession>A0A6J4T081</accession>
<evidence type="ECO:0000313" key="1">
    <source>
        <dbReference type="EMBL" id="CAA9509687.1"/>
    </source>
</evidence>
<organism evidence="1">
    <name type="scientific">uncultured Solirubrobacteraceae bacterium</name>
    <dbReference type="NCBI Taxonomy" id="1162706"/>
    <lineage>
        <taxon>Bacteria</taxon>
        <taxon>Bacillati</taxon>
        <taxon>Actinomycetota</taxon>
        <taxon>Thermoleophilia</taxon>
        <taxon>Solirubrobacterales</taxon>
        <taxon>Solirubrobacteraceae</taxon>
        <taxon>environmental samples</taxon>
    </lineage>
</organism>
<protein>
    <submittedName>
        <fullName evidence="1">Uncharacterized protein</fullName>
    </submittedName>
</protein>
<gene>
    <name evidence="1" type="ORF">AVDCRST_MAG85-2262</name>
</gene>
<dbReference type="EMBL" id="CADCVT010000249">
    <property type="protein sequence ID" value="CAA9509687.1"/>
    <property type="molecule type" value="Genomic_DNA"/>
</dbReference>
<dbReference type="AlphaFoldDB" id="A0A6J4T081"/>
<reference evidence="1" key="1">
    <citation type="submission" date="2020-02" db="EMBL/GenBank/DDBJ databases">
        <authorList>
            <person name="Meier V. D."/>
        </authorList>
    </citation>
    <scope>NUCLEOTIDE SEQUENCE</scope>
    <source>
        <strain evidence="1">AVDCRST_MAG85</strain>
    </source>
</reference>
<name>A0A6J4T081_9ACTN</name>
<proteinExistence type="predicted"/>